<dbReference type="Proteomes" id="UP000839834">
    <property type="component" value="Unassembled WGS sequence"/>
</dbReference>
<gene>
    <name evidence="3" type="ORF">A7E06_13455</name>
    <name evidence="4" type="ORF">A7S51_17635</name>
    <name evidence="2" type="ORF">KO51_22685</name>
    <name evidence="1" type="ORF">NL99_24530</name>
</gene>
<dbReference type="EMBL" id="MLTE01000012">
    <property type="protein sequence ID" value="OHJ50583.1"/>
    <property type="molecule type" value="Genomic_DNA"/>
</dbReference>
<proteinExistence type="predicted"/>
<dbReference type="EMBL" id="RSMR01000033">
    <property type="protein sequence ID" value="MIK94243.1"/>
    <property type="molecule type" value="Genomic_DNA"/>
</dbReference>
<reference evidence="4" key="1">
    <citation type="submission" date="2016-09" db="EMBL/GenBank/DDBJ databases">
        <title>Whole genome sequencing of Salmonella enterica.</title>
        <authorList>
            <person name="Bell R."/>
        </authorList>
    </citation>
    <scope>NUCLEOTIDE SEQUENCE [LARGE SCALE GENOMIC DNA]</scope>
    <source>
        <strain evidence="4">CFSAN044929</strain>
    </source>
</reference>
<evidence type="ECO:0000313" key="1">
    <source>
        <dbReference type="EMBL" id="EAA8668044.1"/>
    </source>
</evidence>
<evidence type="ECO:0000313" key="2">
    <source>
        <dbReference type="EMBL" id="MIK94243.1"/>
    </source>
</evidence>
<dbReference type="Proteomes" id="UP000866740">
    <property type="component" value="Unassembled WGS sequence"/>
</dbReference>
<dbReference type="AlphaFoldDB" id="A0A3F3IVJ8"/>
<comment type="caution">
    <text evidence="4">The sequence shown here is derived from an EMBL/GenBank/DDBJ whole genome shotgun (WGS) entry which is preliminary data.</text>
</comment>
<sequence>MTYINQEDEGNLDYSSFSAAYVGSLLSPVPYSWAMEKAIFQQNEISETSAMCNDDGKLWTEDVWIGHVYRMKDRILSSILFLENFLRMPA</sequence>
<dbReference type="Proteomes" id="UP000839530">
    <property type="component" value="Unassembled WGS sequence"/>
</dbReference>
<dbReference type="EMBL" id="RSUV01000009">
    <property type="protein sequence ID" value="MIV44508.1"/>
    <property type="molecule type" value="Genomic_DNA"/>
</dbReference>
<accession>A0A3F3IVJ8</accession>
<reference evidence="1" key="2">
    <citation type="submission" date="2018-08" db="EMBL/GenBank/DDBJ databases">
        <authorList>
            <consortium name="GenomeTrakr network: Whole genome sequencing for foodborne pathogen traceback"/>
        </authorList>
    </citation>
    <scope>NUCLEOTIDE SEQUENCE [LARGE SCALE GENOMIC DNA]</scope>
    <source>
        <strain evidence="3">CFSAN048114</strain>
        <strain evidence="2">FLUFL-1338</strain>
        <strain evidence="1">FLUFL-367</strain>
    </source>
</reference>
<protein>
    <submittedName>
        <fullName evidence="4">Uncharacterized protein</fullName>
    </submittedName>
</protein>
<evidence type="ECO:0000313" key="3">
    <source>
        <dbReference type="EMBL" id="MIV44508.1"/>
    </source>
</evidence>
<evidence type="ECO:0000313" key="4">
    <source>
        <dbReference type="EMBL" id="OHJ50583.1"/>
    </source>
</evidence>
<dbReference type="Proteomes" id="UP000885283">
    <property type="component" value="Unassembled WGS sequence"/>
</dbReference>
<organism evidence="4">
    <name type="scientific">Salmonella enterica</name>
    <name type="common">Salmonella choleraesuis</name>
    <dbReference type="NCBI Taxonomy" id="28901"/>
    <lineage>
        <taxon>Bacteria</taxon>
        <taxon>Pseudomonadati</taxon>
        <taxon>Pseudomonadota</taxon>
        <taxon>Gammaproteobacteria</taxon>
        <taxon>Enterobacterales</taxon>
        <taxon>Enterobacteriaceae</taxon>
        <taxon>Salmonella</taxon>
    </lineage>
</organism>
<name>A0A3F3IVJ8_SALER</name>
<dbReference type="EMBL" id="AAACVH010000062">
    <property type="protein sequence ID" value="EAA8668044.1"/>
    <property type="molecule type" value="Genomic_DNA"/>
</dbReference>